<sequence>MSLSEIPMVESSSHSEGYSGRVPAVNRHIAPTPKFKQRKVSAIQFFLLGCGRVAAPIARPSEQATID</sequence>
<organism evidence="2 3">
    <name type="scientific">Gossypium barbadense</name>
    <name type="common">Sea Island cotton</name>
    <name type="synonym">Hibiscus barbadensis</name>
    <dbReference type="NCBI Taxonomy" id="3634"/>
    <lineage>
        <taxon>Eukaryota</taxon>
        <taxon>Viridiplantae</taxon>
        <taxon>Streptophyta</taxon>
        <taxon>Embryophyta</taxon>
        <taxon>Tracheophyta</taxon>
        <taxon>Spermatophyta</taxon>
        <taxon>Magnoliopsida</taxon>
        <taxon>eudicotyledons</taxon>
        <taxon>Gunneridae</taxon>
        <taxon>Pentapetalae</taxon>
        <taxon>rosids</taxon>
        <taxon>malvids</taxon>
        <taxon>Malvales</taxon>
        <taxon>Malvaceae</taxon>
        <taxon>Malvoideae</taxon>
        <taxon>Gossypium</taxon>
    </lineage>
</organism>
<evidence type="ECO:0000313" key="3">
    <source>
        <dbReference type="Proteomes" id="UP000239757"/>
    </source>
</evidence>
<protein>
    <submittedName>
        <fullName evidence="2">Uncharacterized protein</fullName>
    </submittedName>
</protein>
<evidence type="ECO:0000313" key="2">
    <source>
        <dbReference type="EMBL" id="PPS04339.1"/>
    </source>
</evidence>
<gene>
    <name evidence="2" type="ORF">GOBAR_AA16323</name>
</gene>
<name>A0A2P5XLX0_GOSBA</name>
<dbReference type="Proteomes" id="UP000239757">
    <property type="component" value="Unassembled WGS sequence"/>
</dbReference>
<evidence type="ECO:0000256" key="1">
    <source>
        <dbReference type="SAM" id="MobiDB-lite"/>
    </source>
</evidence>
<dbReference type="OrthoDB" id="10475481at2759"/>
<dbReference type="EMBL" id="KZ664616">
    <property type="protein sequence ID" value="PPS04339.1"/>
    <property type="molecule type" value="Genomic_DNA"/>
</dbReference>
<feature type="region of interest" description="Disordered" evidence="1">
    <location>
        <begin position="1"/>
        <end position="20"/>
    </location>
</feature>
<reference evidence="2 3" key="1">
    <citation type="submission" date="2015-01" db="EMBL/GenBank/DDBJ databases">
        <title>Genome of allotetraploid Gossypium barbadense reveals genomic plasticity and fiber elongation in cotton evolution.</title>
        <authorList>
            <person name="Chen X."/>
            <person name="Liu X."/>
            <person name="Zhao B."/>
            <person name="Zheng H."/>
            <person name="Hu Y."/>
            <person name="Lu G."/>
            <person name="Yang C."/>
            <person name="Chen J."/>
            <person name="Shan C."/>
            <person name="Zhang L."/>
            <person name="Zhou Y."/>
            <person name="Wang L."/>
            <person name="Guo W."/>
            <person name="Bai Y."/>
            <person name="Ruan J."/>
            <person name="Shangguan X."/>
            <person name="Mao Y."/>
            <person name="Jiang J."/>
            <person name="Zhu Y."/>
            <person name="Lei J."/>
            <person name="Kang H."/>
            <person name="Chen S."/>
            <person name="He X."/>
            <person name="Wang R."/>
            <person name="Wang Y."/>
            <person name="Chen J."/>
            <person name="Wang L."/>
            <person name="Yu S."/>
            <person name="Wang B."/>
            <person name="Wei J."/>
            <person name="Song S."/>
            <person name="Lu X."/>
            <person name="Gao Z."/>
            <person name="Gu W."/>
            <person name="Deng X."/>
            <person name="Ma D."/>
            <person name="Wang S."/>
            <person name="Liang W."/>
            <person name="Fang L."/>
            <person name="Cai C."/>
            <person name="Zhu X."/>
            <person name="Zhou B."/>
            <person name="Zhang Y."/>
            <person name="Chen Z."/>
            <person name="Xu S."/>
            <person name="Zhu R."/>
            <person name="Wang S."/>
            <person name="Zhang T."/>
            <person name="Zhao G."/>
        </authorList>
    </citation>
    <scope>NUCLEOTIDE SEQUENCE [LARGE SCALE GENOMIC DNA]</scope>
    <source>
        <strain evidence="3">cv. Xinhai21</strain>
        <tissue evidence="2">Leaf</tissue>
    </source>
</reference>
<dbReference type="AlphaFoldDB" id="A0A2P5XLX0"/>
<accession>A0A2P5XLX0</accession>
<proteinExistence type="predicted"/>